<name>A0ABU8E1H4_9ACTN</name>
<evidence type="ECO:0000313" key="2">
    <source>
        <dbReference type="Proteomes" id="UP001373496"/>
    </source>
</evidence>
<comment type="caution">
    <text evidence="1">The sequence shown here is derived from an EMBL/GenBank/DDBJ whole genome shotgun (WGS) entry which is preliminary data.</text>
</comment>
<dbReference type="InterPro" id="IPR012467">
    <property type="entry name" value="DUF1684"/>
</dbReference>
<proteinExistence type="predicted"/>
<evidence type="ECO:0000313" key="1">
    <source>
        <dbReference type="EMBL" id="MEI4277508.1"/>
    </source>
</evidence>
<organism evidence="1 2">
    <name type="scientific">Klenkia terrae</name>
    <dbReference type="NCBI Taxonomy" id="1052259"/>
    <lineage>
        <taxon>Bacteria</taxon>
        <taxon>Bacillati</taxon>
        <taxon>Actinomycetota</taxon>
        <taxon>Actinomycetes</taxon>
        <taxon>Geodermatophilales</taxon>
        <taxon>Geodermatophilaceae</taxon>
        <taxon>Klenkia</taxon>
    </lineage>
</organism>
<accession>A0ABU8E1H4</accession>
<dbReference type="EMBL" id="JBAPLV010000002">
    <property type="protein sequence ID" value="MEI4277508.1"/>
    <property type="molecule type" value="Genomic_DNA"/>
</dbReference>
<protein>
    <submittedName>
        <fullName evidence="1">DUF1684 domain-containing protein</fullName>
    </submittedName>
</protein>
<dbReference type="Pfam" id="PF07920">
    <property type="entry name" value="DUF1684"/>
    <property type="match status" value="1"/>
</dbReference>
<reference evidence="1 2" key="1">
    <citation type="submission" date="2024-03" db="EMBL/GenBank/DDBJ databases">
        <title>Draft genome sequence of Klenkia terrae.</title>
        <authorList>
            <person name="Duangmal K."/>
            <person name="Chantavorakit T."/>
        </authorList>
    </citation>
    <scope>NUCLEOTIDE SEQUENCE [LARGE SCALE GENOMIC DNA]</scope>
    <source>
        <strain evidence="1 2">JCM 17786</strain>
    </source>
</reference>
<sequence>MTSTLPDTQSDTFAADWAQWHEAKEATLTAPHGFLSVTALAWLTDQPIAIEGVPGRWSDGDRGVVVELAADEQLAVGDRPVVGEHVFGALGLRESVLATAGDTVVEVAERGGRHVVRLRDPESPLRLAHPGTPAYPADPRWAVEGRFVPFAAPEPTTVGGAFEGVEHVYDAPGTVEFELDGRPLSLRAFPGHGEGRLMVLFSDETSGDTTYAFRSLQVVPDADGRVVVDLNRATNLPCAYTDLATCPLPPAENRLPLAVEAGERTPTTRGVAVPTADGAVLAR</sequence>
<dbReference type="PANTHER" id="PTHR41913">
    <property type="entry name" value="DUF1684 DOMAIN-CONTAINING PROTEIN"/>
    <property type="match status" value="1"/>
</dbReference>
<gene>
    <name evidence="1" type="ORF">UXQ13_03435</name>
</gene>
<dbReference type="RefSeq" id="WP_225232630.1">
    <property type="nucleotide sequence ID" value="NZ_JBAPLV010000002.1"/>
</dbReference>
<dbReference type="PANTHER" id="PTHR41913:SF1">
    <property type="entry name" value="DUF1684 DOMAIN-CONTAINING PROTEIN"/>
    <property type="match status" value="1"/>
</dbReference>
<keyword evidence="2" id="KW-1185">Reference proteome</keyword>
<dbReference type="Proteomes" id="UP001373496">
    <property type="component" value="Unassembled WGS sequence"/>
</dbReference>